<sequence length="77" mass="8149">MAATLSPTSTLTASLTRTYFIQISSAGSGPGPVVLVNHHRVLLASFYGICTSDVVRPGPIYGFTSNDRSMLYGVLDV</sequence>
<dbReference type="AlphaFoldDB" id="U4LMF7"/>
<reference evidence="1 2" key="1">
    <citation type="journal article" date="2013" name="PLoS Genet.">
        <title>The genome and development-dependent transcriptomes of Pyronema confluens: a window into fungal evolution.</title>
        <authorList>
            <person name="Traeger S."/>
            <person name="Altegoer F."/>
            <person name="Freitag M."/>
            <person name="Gabaldon T."/>
            <person name="Kempken F."/>
            <person name="Kumar A."/>
            <person name="Marcet-Houben M."/>
            <person name="Poggeler S."/>
            <person name="Stajich J.E."/>
            <person name="Nowrousian M."/>
        </authorList>
    </citation>
    <scope>NUCLEOTIDE SEQUENCE [LARGE SCALE GENOMIC DNA]</scope>
    <source>
        <strain evidence="2">CBS 100304</strain>
        <tissue evidence="1">Vegetative mycelium</tissue>
    </source>
</reference>
<protein>
    <submittedName>
        <fullName evidence="1">Uncharacterized protein</fullName>
    </submittedName>
</protein>
<dbReference type="EMBL" id="HF935907">
    <property type="protein sequence ID" value="CCX32772.1"/>
    <property type="molecule type" value="Genomic_DNA"/>
</dbReference>
<evidence type="ECO:0000313" key="1">
    <source>
        <dbReference type="EMBL" id="CCX32772.1"/>
    </source>
</evidence>
<gene>
    <name evidence="1" type="ORF">PCON_13623</name>
</gene>
<accession>U4LMF7</accession>
<proteinExistence type="predicted"/>
<evidence type="ECO:0000313" key="2">
    <source>
        <dbReference type="Proteomes" id="UP000018144"/>
    </source>
</evidence>
<dbReference type="Proteomes" id="UP000018144">
    <property type="component" value="Unassembled WGS sequence"/>
</dbReference>
<name>U4LMF7_PYROM</name>
<keyword evidence="2" id="KW-1185">Reference proteome</keyword>
<organism evidence="1 2">
    <name type="scientific">Pyronema omphalodes (strain CBS 100304)</name>
    <name type="common">Pyronema confluens</name>
    <dbReference type="NCBI Taxonomy" id="1076935"/>
    <lineage>
        <taxon>Eukaryota</taxon>
        <taxon>Fungi</taxon>
        <taxon>Dikarya</taxon>
        <taxon>Ascomycota</taxon>
        <taxon>Pezizomycotina</taxon>
        <taxon>Pezizomycetes</taxon>
        <taxon>Pezizales</taxon>
        <taxon>Pyronemataceae</taxon>
        <taxon>Pyronema</taxon>
    </lineage>
</organism>